<evidence type="ECO:0000256" key="4">
    <source>
        <dbReference type="SAM" id="Coils"/>
    </source>
</evidence>
<comment type="caution">
    <text evidence="5">The sequence shown here is derived from an EMBL/GenBank/DDBJ whole genome shotgun (WGS) entry which is preliminary data.</text>
</comment>
<keyword evidence="5" id="KW-0269">Exonuclease</keyword>
<dbReference type="PATRIC" id="fig|1423806.3.peg.743"/>
<dbReference type="PANTHER" id="PTHR32114:SF2">
    <property type="entry name" value="ABC TRANSPORTER ABCH.3"/>
    <property type="match status" value="1"/>
</dbReference>
<evidence type="ECO:0000313" key="5">
    <source>
        <dbReference type="EMBL" id="KRN07158.1"/>
    </source>
</evidence>
<organism evidence="5 6">
    <name type="scientific">Liquorilactobacillus sucicola DSM 21376 = JCM 15457</name>
    <dbReference type="NCBI Taxonomy" id="1423806"/>
    <lineage>
        <taxon>Bacteria</taxon>
        <taxon>Bacillati</taxon>
        <taxon>Bacillota</taxon>
        <taxon>Bacilli</taxon>
        <taxon>Lactobacillales</taxon>
        <taxon>Lactobacillaceae</taxon>
        <taxon>Liquorilactobacillus</taxon>
    </lineage>
</organism>
<dbReference type="InterPro" id="IPR027417">
    <property type="entry name" value="P-loop_NTPase"/>
</dbReference>
<keyword evidence="5" id="KW-0378">Hydrolase</keyword>
<dbReference type="Gene3D" id="3.40.50.300">
    <property type="entry name" value="P-loop containing nucleotide triphosphate hydrolases"/>
    <property type="match status" value="1"/>
</dbReference>
<dbReference type="Proteomes" id="UP000050961">
    <property type="component" value="Unassembled WGS sequence"/>
</dbReference>
<feature type="coiled-coil region" evidence="4">
    <location>
        <begin position="42"/>
        <end position="218"/>
    </location>
</feature>
<gene>
    <name evidence="5" type="ORF">FD15_GL000731</name>
</gene>
<evidence type="ECO:0000256" key="3">
    <source>
        <dbReference type="ARBA" id="ARBA00013368"/>
    </source>
</evidence>
<dbReference type="AlphaFoldDB" id="A0A023CXQ5"/>
<comment type="similarity">
    <text evidence="1">Belongs to the SMC family. SbcC subfamily.</text>
</comment>
<dbReference type="eggNOG" id="COG0419">
    <property type="taxonomic scope" value="Bacteria"/>
</dbReference>
<dbReference type="STRING" id="1423806.FD15_GL000731"/>
<feature type="coiled-coil region" evidence="4">
    <location>
        <begin position="259"/>
        <end position="308"/>
    </location>
</feature>
<evidence type="ECO:0000313" key="6">
    <source>
        <dbReference type="Proteomes" id="UP000050961"/>
    </source>
</evidence>
<dbReference type="PANTHER" id="PTHR32114">
    <property type="entry name" value="ABC TRANSPORTER ABCH.3"/>
    <property type="match status" value="1"/>
</dbReference>
<sequence length="520" mass="59156">MCGSRTHPAPVKIEKVREVTEEKVKEAEVNSKNTASVYHSYKGEYQAKKDQYDTEKSSYQEQYKKFAERIMGTIVTNDLTSLKLKLDQQAKELLQKKKDLEAKEFEAAEAAKKIRLLQNERKQLQKKIEAKENNIRKVAIELAQAETTVKRLNEQLPIGFDTLEELQGLLKKQQKRITVYDAKVDKLQKEVEQTVLAITACKIEIKNCQEQLIDEEKNKYQLVAKVQLAAKNCNFEVNELFIQEQLKELPKTAEYQTEIKKHEEKLLTIKTKIDQLAEHTKNAEEPQLEEIRKELTVARSKREEVADEVARYKQIYQSDEKICEQVASLWSDQQKKLEELASWNQLAEVMNGKGNLKLSLERYVLRSYLTKVLLIANDHLTRLSQGRYAFKLDKNNGTHATDTGLEINVFDDNTGKVRSVHTLSGGESFIAALALSLALGEVLQSINGGSSIEALFIDEGFGSLDEDALETALEALQTIEGTNRLFGIISHVGALRDKIPDQMQVLSNNGHSTVAYQHEF</sequence>
<keyword evidence="5" id="KW-0540">Nuclease</keyword>
<evidence type="ECO:0000256" key="1">
    <source>
        <dbReference type="ARBA" id="ARBA00006930"/>
    </source>
</evidence>
<reference evidence="5 6" key="1">
    <citation type="journal article" date="2015" name="Genome Announc.">
        <title>Expanding the biotechnology potential of lactobacilli through comparative genomics of 213 strains and associated genera.</title>
        <authorList>
            <person name="Sun Z."/>
            <person name="Harris H.M."/>
            <person name="McCann A."/>
            <person name="Guo C."/>
            <person name="Argimon S."/>
            <person name="Zhang W."/>
            <person name="Yang X."/>
            <person name="Jeffery I.B."/>
            <person name="Cooney J.C."/>
            <person name="Kagawa T.F."/>
            <person name="Liu W."/>
            <person name="Song Y."/>
            <person name="Salvetti E."/>
            <person name="Wrobel A."/>
            <person name="Rasinkangas P."/>
            <person name="Parkhill J."/>
            <person name="Rea M.C."/>
            <person name="O'Sullivan O."/>
            <person name="Ritari J."/>
            <person name="Douillard F.P."/>
            <person name="Paul Ross R."/>
            <person name="Yang R."/>
            <person name="Briner A.E."/>
            <person name="Felis G.E."/>
            <person name="de Vos W.M."/>
            <person name="Barrangou R."/>
            <person name="Klaenhammer T.R."/>
            <person name="Caufield P.W."/>
            <person name="Cui Y."/>
            <person name="Zhang H."/>
            <person name="O'Toole P.W."/>
        </authorList>
    </citation>
    <scope>NUCLEOTIDE SEQUENCE [LARGE SCALE GENOMIC DNA]</scope>
    <source>
        <strain evidence="5 6">DSM 21376</strain>
    </source>
</reference>
<keyword evidence="6" id="KW-1185">Reference proteome</keyword>
<accession>A0A023CXQ5</accession>
<dbReference type="EMBL" id="AYZF01000008">
    <property type="protein sequence ID" value="KRN07158.1"/>
    <property type="molecule type" value="Genomic_DNA"/>
</dbReference>
<keyword evidence="4" id="KW-0175">Coiled coil</keyword>
<evidence type="ECO:0000256" key="2">
    <source>
        <dbReference type="ARBA" id="ARBA00011322"/>
    </source>
</evidence>
<comment type="subunit">
    <text evidence="2">Heterodimer of SbcC and SbcD.</text>
</comment>
<dbReference type="Pfam" id="PF13558">
    <property type="entry name" value="SbcC_Walker_B"/>
    <property type="match status" value="1"/>
</dbReference>
<name>A0A023CXQ5_9LACO</name>
<protein>
    <recommendedName>
        <fullName evidence="3">Nuclease SbcCD subunit C</fullName>
    </recommendedName>
</protein>
<proteinExistence type="inferred from homology"/>
<dbReference type="SUPFAM" id="SSF52540">
    <property type="entry name" value="P-loop containing nucleoside triphosphate hydrolases"/>
    <property type="match status" value="1"/>
</dbReference>
<dbReference type="GO" id="GO:0004527">
    <property type="term" value="F:exonuclease activity"/>
    <property type="evidence" value="ECO:0007669"/>
    <property type="project" value="UniProtKB-KW"/>
</dbReference>